<dbReference type="AlphaFoldDB" id="A0A4W5MGJ5"/>
<dbReference type="Pfam" id="PF07686">
    <property type="entry name" value="V-set"/>
    <property type="match status" value="1"/>
</dbReference>
<dbReference type="Proteomes" id="UP000314982">
    <property type="component" value="Unassembled WGS sequence"/>
</dbReference>
<dbReference type="InterPro" id="IPR013106">
    <property type="entry name" value="Ig_V-set"/>
</dbReference>
<reference evidence="2" key="3">
    <citation type="submission" date="2025-09" db="UniProtKB">
        <authorList>
            <consortium name="Ensembl"/>
        </authorList>
    </citation>
    <scope>IDENTIFICATION</scope>
</reference>
<dbReference type="InterPro" id="IPR036179">
    <property type="entry name" value="Ig-like_dom_sf"/>
</dbReference>
<dbReference type="SUPFAM" id="SSF48726">
    <property type="entry name" value="Immunoglobulin"/>
    <property type="match status" value="1"/>
</dbReference>
<dbReference type="PANTHER" id="PTHR23267">
    <property type="entry name" value="IMMUNOGLOBULIN LIGHT CHAIN"/>
    <property type="match status" value="1"/>
</dbReference>
<reference evidence="3" key="1">
    <citation type="submission" date="2018-06" db="EMBL/GenBank/DDBJ databases">
        <title>Genome assembly of Danube salmon.</title>
        <authorList>
            <person name="Macqueen D.J."/>
            <person name="Gundappa M.K."/>
        </authorList>
    </citation>
    <scope>NUCLEOTIDE SEQUENCE [LARGE SCALE GENOMIC DNA]</scope>
</reference>
<name>A0A4W5MGJ5_9TELE</name>
<dbReference type="Ensembl" id="ENSHHUT00000038352.1">
    <property type="protein sequence ID" value="ENSHHUP00000036879.1"/>
    <property type="gene ID" value="ENSHHUG00000023122.1"/>
</dbReference>
<dbReference type="InterPro" id="IPR050150">
    <property type="entry name" value="IgV_Light_Chain"/>
</dbReference>
<evidence type="ECO:0000259" key="1">
    <source>
        <dbReference type="Pfam" id="PF07686"/>
    </source>
</evidence>
<reference evidence="2" key="2">
    <citation type="submission" date="2025-08" db="UniProtKB">
        <authorList>
            <consortium name="Ensembl"/>
        </authorList>
    </citation>
    <scope>IDENTIFICATION</scope>
</reference>
<dbReference type="InterPro" id="IPR013783">
    <property type="entry name" value="Ig-like_fold"/>
</dbReference>
<evidence type="ECO:0000313" key="3">
    <source>
        <dbReference type="Proteomes" id="UP000314982"/>
    </source>
</evidence>
<organism evidence="2 3">
    <name type="scientific">Hucho hucho</name>
    <name type="common">huchen</name>
    <dbReference type="NCBI Taxonomy" id="62062"/>
    <lineage>
        <taxon>Eukaryota</taxon>
        <taxon>Metazoa</taxon>
        <taxon>Chordata</taxon>
        <taxon>Craniata</taxon>
        <taxon>Vertebrata</taxon>
        <taxon>Euteleostomi</taxon>
        <taxon>Actinopterygii</taxon>
        <taxon>Neopterygii</taxon>
        <taxon>Teleostei</taxon>
        <taxon>Protacanthopterygii</taxon>
        <taxon>Salmoniformes</taxon>
        <taxon>Salmonidae</taxon>
        <taxon>Salmoninae</taxon>
        <taxon>Hucho</taxon>
    </lineage>
</organism>
<accession>A0A4W5MGJ5</accession>
<keyword evidence="3" id="KW-1185">Reference proteome</keyword>
<dbReference type="Gene3D" id="2.60.40.10">
    <property type="entry name" value="Immunoglobulins"/>
    <property type="match status" value="1"/>
</dbReference>
<sequence>LRDGMLMIHAISILESRGQYTVTQTPVVKAVSVGLSVSLSCKTSSAVYSNIYGQRMAWYQQKPGGAPKLLIYYATTLQSGTPSRFSGSGSGTDRSYSVTIPWVLYCIFTHYY</sequence>
<dbReference type="GeneTree" id="ENSGT01150000286956"/>
<protein>
    <recommendedName>
        <fullName evidence="1">Immunoglobulin V-set domain-containing protein</fullName>
    </recommendedName>
</protein>
<evidence type="ECO:0000313" key="2">
    <source>
        <dbReference type="Ensembl" id="ENSHHUP00000036879.1"/>
    </source>
</evidence>
<proteinExistence type="predicted"/>
<feature type="domain" description="Immunoglobulin V-set" evidence="1">
    <location>
        <begin position="24"/>
        <end position="100"/>
    </location>
</feature>